<evidence type="ECO:0000256" key="1">
    <source>
        <dbReference type="ARBA" id="ARBA00023125"/>
    </source>
</evidence>
<keyword evidence="1 2" id="KW-0238">DNA-binding</keyword>
<dbReference type="InterPro" id="IPR036271">
    <property type="entry name" value="Tet_transcr_reg_TetR-rel_C_sf"/>
</dbReference>
<name>A0ABS3W4T9_9BACL</name>
<dbReference type="Proteomes" id="UP000670947">
    <property type="component" value="Unassembled WGS sequence"/>
</dbReference>
<dbReference type="SUPFAM" id="SSF48498">
    <property type="entry name" value="Tetracyclin repressor-like, C-terminal domain"/>
    <property type="match status" value="1"/>
</dbReference>
<dbReference type="PANTHER" id="PTHR30055:SF226">
    <property type="entry name" value="HTH-TYPE TRANSCRIPTIONAL REGULATOR PKSA"/>
    <property type="match status" value="1"/>
</dbReference>
<evidence type="ECO:0000313" key="5">
    <source>
        <dbReference type="Proteomes" id="UP000670947"/>
    </source>
</evidence>
<dbReference type="Pfam" id="PF14246">
    <property type="entry name" value="TetR_C_7"/>
    <property type="match status" value="1"/>
</dbReference>
<comment type="caution">
    <text evidence="4">The sequence shown here is derived from an EMBL/GenBank/DDBJ whole genome shotgun (WGS) entry which is preliminary data.</text>
</comment>
<dbReference type="PROSITE" id="PS50977">
    <property type="entry name" value="HTH_TETR_2"/>
    <property type="match status" value="1"/>
</dbReference>
<dbReference type="InterPro" id="IPR050109">
    <property type="entry name" value="HTH-type_TetR-like_transc_reg"/>
</dbReference>
<protein>
    <submittedName>
        <fullName evidence="4">TetR/AcrR family transcriptional regulator</fullName>
    </submittedName>
</protein>
<gene>
    <name evidence="4" type="ORF">I8J29_03830</name>
</gene>
<dbReference type="InterPro" id="IPR009057">
    <property type="entry name" value="Homeodomain-like_sf"/>
</dbReference>
<keyword evidence="5" id="KW-1185">Reference proteome</keyword>
<proteinExistence type="predicted"/>
<evidence type="ECO:0000259" key="3">
    <source>
        <dbReference type="PROSITE" id="PS50977"/>
    </source>
</evidence>
<dbReference type="InterPro" id="IPR039536">
    <property type="entry name" value="TetR_C_Proteobacteria"/>
</dbReference>
<dbReference type="Pfam" id="PF00440">
    <property type="entry name" value="TetR_N"/>
    <property type="match status" value="1"/>
</dbReference>
<dbReference type="InterPro" id="IPR001647">
    <property type="entry name" value="HTH_TetR"/>
</dbReference>
<feature type="DNA-binding region" description="H-T-H motif" evidence="2">
    <location>
        <begin position="33"/>
        <end position="52"/>
    </location>
</feature>
<dbReference type="RefSeq" id="WP_208846352.1">
    <property type="nucleotide sequence ID" value="NZ_JAGGDJ010000002.1"/>
</dbReference>
<organism evidence="4 5">
    <name type="scientific">Paenibacillus artemisiicola</name>
    <dbReference type="NCBI Taxonomy" id="1172618"/>
    <lineage>
        <taxon>Bacteria</taxon>
        <taxon>Bacillati</taxon>
        <taxon>Bacillota</taxon>
        <taxon>Bacilli</taxon>
        <taxon>Bacillales</taxon>
        <taxon>Paenibacillaceae</taxon>
        <taxon>Paenibacillus</taxon>
    </lineage>
</organism>
<evidence type="ECO:0000313" key="4">
    <source>
        <dbReference type="EMBL" id="MBO7743309.1"/>
    </source>
</evidence>
<dbReference type="Gene3D" id="1.10.357.10">
    <property type="entry name" value="Tetracycline Repressor, domain 2"/>
    <property type="match status" value="1"/>
</dbReference>
<dbReference type="SUPFAM" id="SSF46689">
    <property type="entry name" value="Homeodomain-like"/>
    <property type="match status" value="1"/>
</dbReference>
<accession>A0ABS3W4T9</accession>
<sequence>MTENDPRDKSGTRERLMNAAVDLMAEHGYKGASTKDIAAAAGVSEMTLFRQFGSKLNMLEEAVDRYYYTVEFRKLFAERIVWELERDLRLIGETYHELMERNSRILLIFQSESRSIPSLADRIRKHPLALQEMLTGYLAAMKEKGKLADVDPATNAASYLWLHHGAFLSRAPGGSNLLAGLPIADFVDNGAKLFARALSPR</sequence>
<reference evidence="4 5" key="1">
    <citation type="submission" date="2021-03" db="EMBL/GenBank/DDBJ databases">
        <title>Paenibacillus artemisicola MWE-103 whole genome sequence.</title>
        <authorList>
            <person name="Ham Y.J."/>
        </authorList>
    </citation>
    <scope>NUCLEOTIDE SEQUENCE [LARGE SCALE GENOMIC DNA]</scope>
    <source>
        <strain evidence="4 5">MWE-103</strain>
    </source>
</reference>
<feature type="domain" description="HTH tetR-type" evidence="3">
    <location>
        <begin position="10"/>
        <end position="70"/>
    </location>
</feature>
<dbReference type="EMBL" id="JAGGDJ010000002">
    <property type="protein sequence ID" value="MBO7743309.1"/>
    <property type="molecule type" value="Genomic_DNA"/>
</dbReference>
<dbReference type="PRINTS" id="PR00455">
    <property type="entry name" value="HTHTETR"/>
</dbReference>
<dbReference type="PANTHER" id="PTHR30055">
    <property type="entry name" value="HTH-TYPE TRANSCRIPTIONAL REGULATOR RUTR"/>
    <property type="match status" value="1"/>
</dbReference>
<evidence type="ECO:0000256" key="2">
    <source>
        <dbReference type="PROSITE-ProRule" id="PRU00335"/>
    </source>
</evidence>